<evidence type="ECO:0008006" key="3">
    <source>
        <dbReference type="Google" id="ProtNLM"/>
    </source>
</evidence>
<dbReference type="AlphaFoldDB" id="A0A2A2H3G5"/>
<evidence type="ECO:0000313" key="2">
    <source>
        <dbReference type="Proteomes" id="UP000217784"/>
    </source>
</evidence>
<dbReference type="Proteomes" id="UP000217784">
    <property type="component" value="Unassembled WGS sequence"/>
</dbReference>
<protein>
    <recommendedName>
        <fullName evidence="3">UDP-N-acetylglucosamine 2-epimerase domain-containing protein</fullName>
    </recommendedName>
</protein>
<keyword evidence="2" id="KW-1185">Reference proteome</keyword>
<gene>
    <name evidence="1" type="ORF">ASJ80_02560</name>
</gene>
<sequence>MKIVTILRDRPQFIKAALLSKELRKKNPEITISTGQQCNAEIIDIPFNQIPHMNIILKCQMNSKNDSFCYKVY</sequence>
<dbReference type="RefSeq" id="WP_069584114.1">
    <property type="nucleotide sequence ID" value="NZ_LMVM01000033.1"/>
</dbReference>
<accession>A0A2A2H3G5</accession>
<comment type="caution">
    <text evidence="1">The sequence shown here is derived from an EMBL/GenBank/DDBJ whole genome shotgun (WGS) entry which is preliminary data.</text>
</comment>
<organism evidence="1 2">
    <name type="scientific">Methanobacterium bryantii</name>
    <dbReference type="NCBI Taxonomy" id="2161"/>
    <lineage>
        <taxon>Archaea</taxon>
        <taxon>Methanobacteriati</taxon>
        <taxon>Methanobacteriota</taxon>
        <taxon>Methanomada group</taxon>
        <taxon>Methanobacteria</taxon>
        <taxon>Methanobacteriales</taxon>
        <taxon>Methanobacteriaceae</taxon>
        <taxon>Methanobacterium</taxon>
    </lineage>
</organism>
<name>A0A2A2H3G5_METBR</name>
<dbReference type="EMBL" id="LMVM01000033">
    <property type="protein sequence ID" value="PAV03917.1"/>
    <property type="molecule type" value="Genomic_DNA"/>
</dbReference>
<dbReference type="Gene3D" id="3.40.50.2000">
    <property type="entry name" value="Glycogen Phosphorylase B"/>
    <property type="match status" value="1"/>
</dbReference>
<evidence type="ECO:0000313" key="1">
    <source>
        <dbReference type="EMBL" id="PAV03917.1"/>
    </source>
</evidence>
<proteinExistence type="predicted"/>
<reference evidence="1 2" key="1">
    <citation type="journal article" date="2017" name="BMC Genomics">
        <title>Genomic analysis of methanogenic archaea reveals a shift towards energy conservation.</title>
        <authorList>
            <person name="Gilmore S.P."/>
            <person name="Henske J.K."/>
            <person name="Sexton J.A."/>
            <person name="Solomon K.V."/>
            <person name="Seppala S."/>
            <person name="Yoo J.I."/>
            <person name="Huyett L.M."/>
            <person name="Pressman A."/>
            <person name="Cogan J.Z."/>
            <person name="Kivenson V."/>
            <person name="Peng X."/>
            <person name="Tan Y."/>
            <person name="Valentine D.L."/>
            <person name="O'Malley M.A."/>
        </authorList>
    </citation>
    <scope>NUCLEOTIDE SEQUENCE [LARGE SCALE GENOMIC DNA]</scope>
    <source>
        <strain evidence="1 2">M.o.H.</strain>
    </source>
</reference>